<evidence type="ECO:0000313" key="12">
    <source>
        <dbReference type="EMBL" id="UJS26507.1"/>
    </source>
</evidence>
<feature type="active site" description="Proton donor/acceptor" evidence="9">
    <location>
        <position position="190"/>
    </location>
</feature>
<comment type="pathway">
    <text evidence="1 9">Cell wall biogenesis; peptidoglycan biosynthesis.</text>
</comment>
<dbReference type="InterPro" id="IPR005490">
    <property type="entry name" value="LD_TPept_cat_dom"/>
</dbReference>
<evidence type="ECO:0000256" key="10">
    <source>
        <dbReference type="SAM" id="SignalP"/>
    </source>
</evidence>
<feature type="domain" description="L,D-TPase catalytic" evidence="11">
    <location>
        <begin position="73"/>
        <end position="230"/>
    </location>
</feature>
<dbReference type="PROSITE" id="PS52029">
    <property type="entry name" value="LD_TPASE"/>
    <property type="match status" value="1"/>
</dbReference>
<keyword evidence="13" id="KW-1185">Reference proteome</keyword>
<dbReference type="CDD" id="cd16913">
    <property type="entry name" value="YkuD_like"/>
    <property type="match status" value="1"/>
</dbReference>
<organism evidence="12 13">
    <name type="scientific">Thiothrix winogradskyi</name>
    <dbReference type="NCBI Taxonomy" id="96472"/>
    <lineage>
        <taxon>Bacteria</taxon>
        <taxon>Pseudomonadati</taxon>
        <taxon>Pseudomonadota</taxon>
        <taxon>Gammaproteobacteria</taxon>
        <taxon>Thiotrichales</taxon>
        <taxon>Thiotrichaceae</taxon>
        <taxon>Thiothrix</taxon>
    </lineage>
</organism>
<comment type="similarity">
    <text evidence="2">Belongs to the YkuD family.</text>
</comment>
<keyword evidence="6 9" id="KW-0133">Cell shape</keyword>
<evidence type="ECO:0000256" key="1">
    <source>
        <dbReference type="ARBA" id="ARBA00004752"/>
    </source>
</evidence>
<evidence type="ECO:0000256" key="6">
    <source>
        <dbReference type="ARBA" id="ARBA00022960"/>
    </source>
</evidence>
<proteinExistence type="inferred from homology"/>
<dbReference type="EMBL" id="CP091244">
    <property type="protein sequence ID" value="UJS26507.1"/>
    <property type="molecule type" value="Genomic_DNA"/>
</dbReference>
<keyword evidence="5" id="KW-0378">Hydrolase</keyword>
<dbReference type="InterPro" id="IPR038063">
    <property type="entry name" value="Transpep_catalytic_dom"/>
</dbReference>
<evidence type="ECO:0000256" key="8">
    <source>
        <dbReference type="ARBA" id="ARBA00023316"/>
    </source>
</evidence>
<feature type="signal peptide" evidence="10">
    <location>
        <begin position="1"/>
        <end position="28"/>
    </location>
</feature>
<accession>A0ABY3T3S9</accession>
<sequence length="235" mass="25201">MTNNKQNAKKIWLPLIFATAISSGALMAEPNVTPLHLPPLPVSAAEAVPASDERFTALLAKLAQDFPSYSTAQVLVVDATAQTLILVENGQAVNEWVISTATNGLGSAKGSQQTPLGVHRVAKKFGDGAPLGTIFKARQNTGRVAQILLGADERSTADNVTTRILWLDGLEPGVNKGGNVDSYDRYIYIHGTDEEGRLGNPASHGCIRMRNADVIDLFNRVDEDTLVVITQKREG</sequence>
<keyword evidence="4" id="KW-0808">Transferase</keyword>
<evidence type="ECO:0000256" key="3">
    <source>
        <dbReference type="ARBA" id="ARBA00022676"/>
    </source>
</evidence>
<dbReference type="Proteomes" id="UP001054801">
    <property type="component" value="Chromosome"/>
</dbReference>
<protein>
    <submittedName>
        <fullName evidence="12">L,D-transpeptidase</fullName>
    </submittedName>
</protein>
<feature type="active site" description="Nucleophile" evidence="9">
    <location>
        <position position="206"/>
    </location>
</feature>
<evidence type="ECO:0000256" key="9">
    <source>
        <dbReference type="PROSITE-ProRule" id="PRU01373"/>
    </source>
</evidence>
<dbReference type="InterPro" id="IPR050979">
    <property type="entry name" value="LD-transpeptidase"/>
</dbReference>
<evidence type="ECO:0000256" key="5">
    <source>
        <dbReference type="ARBA" id="ARBA00022801"/>
    </source>
</evidence>
<evidence type="ECO:0000259" key="11">
    <source>
        <dbReference type="PROSITE" id="PS52029"/>
    </source>
</evidence>
<keyword evidence="8 9" id="KW-0961">Cell wall biogenesis/degradation</keyword>
<keyword evidence="3" id="KW-0328">Glycosyltransferase</keyword>
<reference evidence="12" key="1">
    <citation type="journal article" date="2022" name="Microorganisms">
        <title>Two New Species of Filamentous Sulfur Bacteria of the Genus Thiothrix, Thiothrix winogradskyi sp. nov. and 'Candidatus Thiothrix sulfatifontis' sp. nov.</title>
        <authorList>
            <person name="Ravin N.V."/>
            <person name="Rossetti S."/>
            <person name="Beletsky A.V."/>
            <person name="Kadnikov V.V."/>
            <person name="Rudenko T.S."/>
            <person name="Smolyakov D.D."/>
            <person name="Moskvitina M.I."/>
            <person name="Gureeva M.V."/>
            <person name="Mardanov A.V."/>
            <person name="Grabovich M.Y."/>
        </authorList>
    </citation>
    <scope>NUCLEOTIDE SEQUENCE</scope>
    <source>
        <strain evidence="12">CT3</strain>
    </source>
</reference>
<dbReference type="PANTHER" id="PTHR30582:SF24">
    <property type="entry name" value="L,D-TRANSPEPTIDASE ERFK_SRFK-RELATED"/>
    <property type="match status" value="1"/>
</dbReference>
<dbReference type="PANTHER" id="PTHR30582">
    <property type="entry name" value="L,D-TRANSPEPTIDASE"/>
    <property type="match status" value="1"/>
</dbReference>
<evidence type="ECO:0000313" key="13">
    <source>
        <dbReference type="Proteomes" id="UP001054801"/>
    </source>
</evidence>
<evidence type="ECO:0000256" key="7">
    <source>
        <dbReference type="ARBA" id="ARBA00022984"/>
    </source>
</evidence>
<gene>
    <name evidence="12" type="ORF">L2Y54_10815</name>
</gene>
<name>A0ABY3T3S9_9GAMM</name>
<dbReference type="SUPFAM" id="SSF141523">
    <property type="entry name" value="L,D-transpeptidase catalytic domain-like"/>
    <property type="match status" value="1"/>
</dbReference>
<dbReference type="Gene3D" id="2.40.440.10">
    <property type="entry name" value="L,D-transpeptidase catalytic domain-like"/>
    <property type="match status" value="1"/>
</dbReference>
<feature type="chain" id="PRO_5047547566" evidence="10">
    <location>
        <begin position="29"/>
        <end position="235"/>
    </location>
</feature>
<evidence type="ECO:0000256" key="2">
    <source>
        <dbReference type="ARBA" id="ARBA00005992"/>
    </source>
</evidence>
<keyword evidence="10" id="KW-0732">Signal</keyword>
<dbReference type="Pfam" id="PF03734">
    <property type="entry name" value="YkuD"/>
    <property type="match status" value="1"/>
</dbReference>
<evidence type="ECO:0000256" key="4">
    <source>
        <dbReference type="ARBA" id="ARBA00022679"/>
    </source>
</evidence>
<keyword evidence="7 9" id="KW-0573">Peptidoglycan synthesis</keyword>